<evidence type="ECO:0000256" key="2">
    <source>
        <dbReference type="ARBA" id="ARBA00022679"/>
    </source>
</evidence>
<protein>
    <submittedName>
        <fullName evidence="6">Gluconokinase</fullName>
    </submittedName>
</protein>
<keyword evidence="3 6" id="KW-0418">Kinase</keyword>
<evidence type="ECO:0000259" key="4">
    <source>
        <dbReference type="Pfam" id="PF00370"/>
    </source>
</evidence>
<evidence type="ECO:0000256" key="1">
    <source>
        <dbReference type="ARBA" id="ARBA00009156"/>
    </source>
</evidence>
<accession>A0A2W7RR66</accession>
<keyword evidence="7" id="KW-1185">Reference proteome</keyword>
<dbReference type="PANTHER" id="PTHR43095">
    <property type="entry name" value="SUGAR KINASE"/>
    <property type="match status" value="1"/>
</dbReference>
<dbReference type="InterPro" id="IPR018483">
    <property type="entry name" value="Carb_kinase_FGGY_CS"/>
</dbReference>
<comment type="caution">
    <text evidence="6">The sequence shown here is derived from an EMBL/GenBank/DDBJ whole genome shotgun (WGS) entry which is preliminary data.</text>
</comment>
<dbReference type="GO" id="GO:0005975">
    <property type="term" value="P:carbohydrate metabolic process"/>
    <property type="evidence" value="ECO:0007669"/>
    <property type="project" value="InterPro"/>
</dbReference>
<gene>
    <name evidence="6" type="ORF">LX80_01575</name>
</gene>
<evidence type="ECO:0000256" key="3">
    <source>
        <dbReference type="ARBA" id="ARBA00022777"/>
    </source>
</evidence>
<dbReference type="RefSeq" id="WP_111294982.1">
    <property type="nucleotide sequence ID" value="NZ_QKZV01000004.1"/>
</dbReference>
<dbReference type="InterPro" id="IPR000577">
    <property type="entry name" value="Carb_kinase_FGGY"/>
</dbReference>
<dbReference type="Pfam" id="PF00370">
    <property type="entry name" value="FGGY_N"/>
    <property type="match status" value="1"/>
</dbReference>
<dbReference type="InterPro" id="IPR050406">
    <property type="entry name" value="FGGY_Carb_Kinase"/>
</dbReference>
<evidence type="ECO:0000259" key="5">
    <source>
        <dbReference type="Pfam" id="PF02782"/>
    </source>
</evidence>
<keyword evidence="2" id="KW-0808">Transferase</keyword>
<name>A0A2W7RR66_9BACT</name>
<proteinExistence type="inferred from homology"/>
<reference evidence="6 7" key="1">
    <citation type="submission" date="2018-06" db="EMBL/GenBank/DDBJ databases">
        <title>Genomic Encyclopedia of Archaeal and Bacterial Type Strains, Phase II (KMG-II): from individual species to whole genera.</title>
        <authorList>
            <person name="Goeker M."/>
        </authorList>
    </citation>
    <scope>NUCLEOTIDE SEQUENCE [LARGE SCALE GENOMIC DNA]</scope>
    <source>
        <strain evidence="6 7">DSM 23241</strain>
    </source>
</reference>
<dbReference type="AlphaFoldDB" id="A0A2W7RR66"/>
<dbReference type="Proteomes" id="UP000249720">
    <property type="component" value="Unassembled WGS sequence"/>
</dbReference>
<feature type="domain" description="Carbohydrate kinase FGGY C-terminal" evidence="5">
    <location>
        <begin position="251"/>
        <end position="436"/>
    </location>
</feature>
<organism evidence="6 7">
    <name type="scientific">Hydrotalea sandarakina</name>
    <dbReference type="NCBI Taxonomy" id="1004304"/>
    <lineage>
        <taxon>Bacteria</taxon>
        <taxon>Pseudomonadati</taxon>
        <taxon>Bacteroidota</taxon>
        <taxon>Chitinophagia</taxon>
        <taxon>Chitinophagales</taxon>
        <taxon>Chitinophagaceae</taxon>
        <taxon>Hydrotalea</taxon>
    </lineage>
</organism>
<dbReference type="InterPro" id="IPR043129">
    <property type="entry name" value="ATPase_NBD"/>
</dbReference>
<dbReference type="GO" id="GO:0016773">
    <property type="term" value="F:phosphotransferase activity, alcohol group as acceptor"/>
    <property type="evidence" value="ECO:0007669"/>
    <property type="project" value="InterPro"/>
</dbReference>
<dbReference type="CDD" id="cd07770">
    <property type="entry name" value="ASKHA_NBD_FGGY_GntK"/>
    <property type="match status" value="1"/>
</dbReference>
<dbReference type="EMBL" id="QKZV01000004">
    <property type="protein sequence ID" value="PZX62881.1"/>
    <property type="molecule type" value="Genomic_DNA"/>
</dbReference>
<dbReference type="Pfam" id="PF02782">
    <property type="entry name" value="FGGY_C"/>
    <property type="match status" value="1"/>
</dbReference>
<dbReference type="GO" id="GO:0016301">
    <property type="term" value="F:kinase activity"/>
    <property type="evidence" value="ECO:0007669"/>
    <property type="project" value="UniProtKB-KW"/>
</dbReference>
<dbReference type="PANTHER" id="PTHR43095:SF2">
    <property type="entry name" value="GLUCONOKINASE"/>
    <property type="match status" value="1"/>
</dbReference>
<dbReference type="OrthoDB" id="9805576at2"/>
<comment type="similarity">
    <text evidence="1">Belongs to the FGGY kinase family.</text>
</comment>
<dbReference type="PIRSF" id="PIRSF000538">
    <property type="entry name" value="GlpK"/>
    <property type="match status" value="1"/>
</dbReference>
<dbReference type="SUPFAM" id="SSF53067">
    <property type="entry name" value="Actin-like ATPase domain"/>
    <property type="match status" value="2"/>
</dbReference>
<dbReference type="InterPro" id="IPR018485">
    <property type="entry name" value="FGGY_C"/>
</dbReference>
<evidence type="ECO:0000313" key="7">
    <source>
        <dbReference type="Proteomes" id="UP000249720"/>
    </source>
</evidence>
<sequence length="482" mass="52801">MGYFLAIDMGTTSVKAVAFSGSAEMLYRYSVNNTTLQPQAGYAEQEPYTILLAVIECINAVTAYLQHPPMCISFSAALHGLIVMDADGNALTNCILWNDTRANAEAEELYQNKSAAEFYTITGVPVHAMTPACKILWLQKNEPKLFNKAAKFISLKEYVFFALTQQYVIDTSIATATGLCNIHKLQWETNLLNKLQISEQQLSTIVAPETVFHGTHTLLPDWISKVPLVIGGGDGPLANLGMGVSAPHQIAVTIGTSAAARRTIHQPILNASAQTFCYFLHQQSYVMGGASNNGASVIQWFKNEILKTNSSFENLFNETVNIEPGSDGLVVLPYIAGERAPLWNAEATAAFVGLTRQHTQAHCMKAVMEGVLLNVYAIIKQLITDDNTEYTLFAGGGFAESTIWVQMLADITNMKVILPNTIETSALGAAIIGAKAINAQLDVNSNNIITYEPNVTTHQLYQEVWMRYQRILGQLELIKKPL</sequence>
<evidence type="ECO:0000313" key="6">
    <source>
        <dbReference type="EMBL" id="PZX62881.1"/>
    </source>
</evidence>
<feature type="domain" description="Carbohydrate kinase FGGY N-terminal" evidence="4">
    <location>
        <begin position="3"/>
        <end position="241"/>
    </location>
</feature>
<dbReference type="Gene3D" id="3.30.420.40">
    <property type="match status" value="2"/>
</dbReference>
<dbReference type="PROSITE" id="PS00933">
    <property type="entry name" value="FGGY_KINASES_1"/>
    <property type="match status" value="1"/>
</dbReference>
<dbReference type="InterPro" id="IPR018484">
    <property type="entry name" value="FGGY_N"/>
</dbReference>